<dbReference type="Pfam" id="PF04340">
    <property type="entry name" value="DUF484"/>
    <property type="match status" value="1"/>
</dbReference>
<keyword evidence="2" id="KW-1185">Reference proteome</keyword>
<dbReference type="AlphaFoldDB" id="A0A1E2VD34"/>
<dbReference type="PANTHER" id="PTHR38765:SF1">
    <property type="entry name" value="DUF484 DOMAIN-CONTAINING PROTEIN"/>
    <property type="match status" value="1"/>
</dbReference>
<dbReference type="PANTHER" id="PTHR38765">
    <property type="entry name" value="DUF484 DOMAIN-CONTAINING PROTEIN"/>
    <property type="match status" value="1"/>
</dbReference>
<dbReference type="STRING" id="197479.BFW38_16710"/>
<dbReference type="Gene3D" id="3.30.450.40">
    <property type="match status" value="1"/>
</dbReference>
<name>A0A1E2VD34_9GAMM</name>
<dbReference type="OrthoDB" id="8525200at2"/>
<proteinExistence type="predicted"/>
<dbReference type="InterPro" id="IPR029016">
    <property type="entry name" value="GAF-like_dom_sf"/>
</dbReference>
<comment type="caution">
    <text evidence="1">The sequence shown here is derived from an EMBL/GenBank/DDBJ whole genome shotgun (WGS) entry which is preliminary data.</text>
</comment>
<organism evidence="1 2">
    <name type="scientific">Terasakiispira papahanaumokuakeensis</name>
    <dbReference type="NCBI Taxonomy" id="197479"/>
    <lineage>
        <taxon>Bacteria</taxon>
        <taxon>Pseudomonadati</taxon>
        <taxon>Pseudomonadota</taxon>
        <taxon>Gammaproteobacteria</taxon>
        <taxon>Oceanospirillales</taxon>
        <taxon>Terasakiispira</taxon>
    </lineage>
</organism>
<sequence length="228" mass="25978">MSDSQTSAHSAPAWLTAEAVEAWLTEHPAFFKGRESLLAEMQLDHPCGDAESLLLYQLRLLRQEQAEQRKQYRQLLNTARDNEHRLRRVERLVLALLDTPDPCELFQALQASLRDDFRIPETRLFTYQPIPGLPQLDERSAGAQLALLGTNEASSIALDEFNAPLLDMTQLAGGSALMCRLGEPALGMLILAHPRPHQFNHQQDTLFVEYLGHIIHRLLYRQQEGRHR</sequence>
<reference evidence="1 2" key="1">
    <citation type="submission" date="2016-08" db="EMBL/GenBank/DDBJ databases">
        <authorList>
            <person name="Seilhamer J.J."/>
        </authorList>
    </citation>
    <scope>NUCLEOTIDE SEQUENCE [LARGE SCALE GENOMIC DNA]</scope>
    <source>
        <strain evidence="1 2">PH27A</strain>
    </source>
</reference>
<evidence type="ECO:0008006" key="3">
    <source>
        <dbReference type="Google" id="ProtNLM"/>
    </source>
</evidence>
<dbReference type="RefSeq" id="WP_068999917.1">
    <property type="nucleotide sequence ID" value="NZ_MDTQ01000001.1"/>
</dbReference>
<evidence type="ECO:0000313" key="2">
    <source>
        <dbReference type="Proteomes" id="UP000094291"/>
    </source>
</evidence>
<evidence type="ECO:0000313" key="1">
    <source>
        <dbReference type="EMBL" id="ODC04930.1"/>
    </source>
</evidence>
<dbReference type="EMBL" id="MDTQ01000001">
    <property type="protein sequence ID" value="ODC04930.1"/>
    <property type="molecule type" value="Genomic_DNA"/>
</dbReference>
<gene>
    <name evidence="1" type="ORF">BFW38_16710</name>
</gene>
<accession>A0A1E2VD34</accession>
<protein>
    <recommendedName>
        <fullName evidence="3">Phytochrome sensor protein</fullName>
    </recommendedName>
</protein>
<dbReference type="InterPro" id="IPR007435">
    <property type="entry name" value="DUF484"/>
</dbReference>
<dbReference type="Proteomes" id="UP000094291">
    <property type="component" value="Unassembled WGS sequence"/>
</dbReference>